<comment type="caution">
    <text evidence="1">The sequence shown here is derived from an EMBL/GenBank/DDBJ whole genome shotgun (WGS) entry which is preliminary data.</text>
</comment>
<organism evidence="1 2">
    <name type="scientific">Candidatus Daviesbacteria bacterium RIFCSPHIGHO2_12_FULL_43_11</name>
    <dbReference type="NCBI Taxonomy" id="1797780"/>
    <lineage>
        <taxon>Bacteria</taxon>
        <taxon>Candidatus Daviesiibacteriota</taxon>
    </lineage>
</organism>
<evidence type="ECO:0000313" key="2">
    <source>
        <dbReference type="Proteomes" id="UP000176405"/>
    </source>
</evidence>
<reference evidence="1 2" key="1">
    <citation type="journal article" date="2016" name="Nat. Commun.">
        <title>Thousands of microbial genomes shed light on interconnected biogeochemical processes in an aquifer system.</title>
        <authorList>
            <person name="Anantharaman K."/>
            <person name="Brown C.T."/>
            <person name="Hug L.A."/>
            <person name="Sharon I."/>
            <person name="Castelle C.J."/>
            <person name="Probst A.J."/>
            <person name="Thomas B.C."/>
            <person name="Singh A."/>
            <person name="Wilkins M.J."/>
            <person name="Karaoz U."/>
            <person name="Brodie E.L."/>
            <person name="Williams K.H."/>
            <person name="Hubbard S.S."/>
            <person name="Banfield J.F."/>
        </authorList>
    </citation>
    <scope>NUCLEOTIDE SEQUENCE [LARGE SCALE GENOMIC DNA]</scope>
</reference>
<dbReference type="Proteomes" id="UP000176405">
    <property type="component" value="Unassembled WGS sequence"/>
</dbReference>
<dbReference type="EMBL" id="MFDH01000032">
    <property type="protein sequence ID" value="OGE34824.1"/>
    <property type="molecule type" value="Genomic_DNA"/>
</dbReference>
<name>A0A1F5K1Q3_9BACT</name>
<protein>
    <submittedName>
        <fullName evidence="1">Uncharacterized protein</fullName>
    </submittedName>
</protein>
<proteinExistence type="predicted"/>
<accession>A0A1F5K1Q3</accession>
<evidence type="ECO:0000313" key="1">
    <source>
        <dbReference type="EMBL" id="OGE34824.1"/>
    </source>
</evidence>
<sequence>MGRTKEVERPVRITADIPPAIYQELRRGAGLGGTTQRQFVIEALSNSLEPNVEICIPPRHLGIIGQLLRQAQQDVLVLGSTMAQMITQEPDFLEIVTGKEGLNVQLFLEPQGTSPGAIAEINRIIETKRLGSVAVYSLKNKLPYGAIMVDYYSQAEAAIIQLNLDQQRPYPFFLVLRGEKATTPFLRQYQAFLPGSSTKIPLPVV</sequence>
<gene>
    <name evidence="1" type="ORF">A3E45_02510</name>
</gene>
<dbReference type="AlphaFoldDB" id="A0A1F5K1Q3"/>